<organism evidence="2 3">
    <name type="scientific">Spiroplasma tabanidicola</name>
    <dbReference type="NCBI Taxonomy" id="324079"/>
    <lineage>
        <taxon>Bacteria</taxon>
        <taxon>Bacillati</taxon>
        <taxon>Mycoplasmatota</taxon>
        <taxon>Mollicutes</taxon>
        <taxon>Entomoplasmatales</taxon>
        <taxon>Spiroplasmataceae</taxon>
        <taxon>Spiroplasma</taxon>
    </lineage>
</organism>
<sequence length="225" mass="27142">MADISRMERNKELHNKIRLEIAQKKQKQDEKSLIYTTFERLKLIDGEYFKEKLDYFDKKHQIEKPYLDKDKSNSLISEDIRFQIKREIAELKKIKPIDYDKKPQKTEMNEEIEIKSAKFLKYYNNLVANEKVFYDNIEKFKVKQKILKDPSHDISMTTVQQVRNSDTRSTNIMIKSVEDRLEAGQKTLNKVWATYDKKRRFKNITWFFIVLILMMIIALIIPFFL</sequence>
<keyword evidence="1" id="KW-1133">Transmembrane helix</keyword>
<protein>
    <submittedName>
        <fullName evidence="2">Uncharacterized protein</fullName>
    </submittedName>
</protein>
<evidence type="ECO:0000313" key="3">
    <source>
        <dbReference type="Proteomes" id="UP000424468"/>
    </source>
</evidence>
<evidence type="ECO:0000313" key="2">
    <source>
        <dbReference type="EMBL" id="QGS51717.1"/>
    </source>
</evidence>
<dbReference type="RefSeq" id="WP_156005965.1">
    <property type="nucleotide sequence ID" value="NZ_CP046276.1"/>
</dbReference>
<evidence type="ECO:0000256" key="1">
    <source>
        <dbReference type="SAM" id="Phobius"/>
    </source>
</evidence>
<dbReference type="Proteomes" id="UP000424468">
    <property type="component" value="Chromosome"/>
</dbReference>
<dbReference type="AlphaFoldDB" id="A0A6I6C4J5"/>
<dbReference type="OrthoDB" id="389401at2"/>
<feature type="transmembrane region" description="Helical" evidence="1">
    <location>
        <begin position="204"/>
        <end position="224"/>
    </location>
</feature>
<gene>
    <name evidence="2" type="ORF">STABA_v1c03540</name>
</gene>
<keyword evidence="1" id="KW-0472">Membrane</keyword>
<proteinExistence type="predicted"/>
<keyword evidence="3" id="KW-1185">Reference proteome</keyword>
<dbReference type="EMBL" id="CP046276">
    <property type="protein sequence ID" value="QGS51717.1"/>
    <property type="molecule type" value="Genomic_DNA"/>
</dbReference>
<name>A0A6I6C4J5_9MOLU</name>
<dbReference type="KEGG" id="stab:STABA_v1c03540"/>
<accession>A0A6I6C4J5</accession>
<keyword evidence="1" id="KW-0812">Transmembrane</keyword>
<reference evidence="2 3" key="1">
    <citation type="submission" date="2019-11" db="EMBL/GenBank/DDBJ databases">
        <title>Complete genome sequence of Spiroplasma tabanidicola TAUS-1 (DSM 22603).</title>
        <authorList>
            <person name="Huang C.-T."/>
            <person name="Lin Y.-C."/>
            <person name="Kuo C.-H."/>
        </authorList>
    </citation>
    <scope>NUCLEOTIDE SEQUENCE [LARGE SCALE GENOMIC DNA]</scope>
    <source>
        <strain evidence="2 3">TAUS-1</strain>
    </source>
</reference>